<dbReference type="EMBL" id="ML976435">
    <property type="protein sequence ID" value="KAF1934613.1"/>
    <property type="molecule type" value="Genomic_DNA"/>
</dbReference>
<dbReference type="AlphaFoldDB" id="A0A6A5S3U2"/>
<sequence>MSIESDTTTTRLTVVLDKASDWHDWIFIRKDIANRNGLWQTGATRLGELDDIQRASFQWEYERYEKKIVKWEKMQKALADLNTDISKSVAKRHLYLIRDSTTPLSRLTTLQEHLAPTDATRSRELAVKYRSLLVAPRGKKVEDWLRMWVEISSQCVALEMPEVSGTRAQEDFWVTAKVVDPEYATAALREIYKLESEGTVYTKTVEQCVAEFTNYLRRILPMSTGLSSNAAELGIAGAATTKNPKHNSGRDQPKHRHGRSMDC</sequence>
<evidence type="ECO:0000256" key="1">
    <source>
        <dbReference type="SAM" id="MobiDB-lite"/>
    </source>
</evidence>
<gene>
    <name evidence="3" type="ORF">EJ02DRAFT_449040</name>
    <name evidence="2" type="ORF">EJ02DRAFT_449041</name>
</gene>
<feature type="compositionally biased region" description="Basic residues" evidence="1">
    <location>
        <begin position="243"/>
        <end position="263"/>
    </location>
</feature>
<dbReference type="OrthoDB" id="3765586at2759"/>
<keyword evidence="4" id="KW-1185">Reference proteome</keyword>
<dbReference type="EMBL" id="ML976438">
    <property type="protein sequence ID" value="KAF1934608.1"/>
    <property type="molecule type" value="Genomic_DNA"/>
</dbReference>
<protein>
    <submittedName>
        <fullName evidence="3">Uncharacterized protein</fullName>
    </submittedName>
</protein>
<evidence type="ECO:0000313" key="3">
    <source>
        <dbReference type="EMBL" id="KAF1934613.1"/>
    </source>
</evidence>
<dbReference type="Proteomes" id="UP000800038">
    <property type="component" value="Unassembled WGS sequence"/>
</dbReference>
<accession>A0A6A5S3U2</accession>
<evidence type="ECO:0000313" key="2">
    <source>
        <dbReference type="EMBL" id="KAF1934608.1"/>
    </source>
</evidence>
<reference evidence="3" key="1">
    <citation type="journal article" date="2020" name="Stud. Mycol.">
        <title>101 Dothideomycetes genomes: a test case for predicting lifestyles and emergence of pathogens.</title>
        <authorList>
            <person name="Haridas S."/>
            <person name="Albert R."/>
            <person name="Binder M."/>
            <person name="Bloem J."/>
            <person name="Labutti K."/>
            <person name="Salamov A."/>
            <person name="Andreopoulos B."/>
            <person name="Baker S."/>
            <person name="Barry K."/>
            <person name="Bills G."/>
            <person name="Bluhm B."/>
            <person name="Cannon C."/>
            <person name="Castanera R."/>
            <person name="Culley D."/>
            <person name="Daum C."/>
            <person name="Ezra D."/>
            <person name="Gonzalez J."/>
            <person name="Henrissat B."/>
            <person name="Kuo A."/>
            <person name="Liang C."/>
            <person name="Lipzen A."/>
            <person name="Lutzoni F."/>
            <person name="Magnuson J."/>
            <person name="Mondo S."/>
            <person name="Nolan M."/>
            <person name="Ohm R."/>
            <person name="Pangilinan J."/>
            <person name="Park H.-J."/>
            <person name="Ramirez L."/>
            <person name="Alfaro M."/>
            <person name="Sun H."/>
            <person name="Tritt A."/>
            <person name="Yoshinaga Y."/>
            <person name="Zwiers L.-H."/>
            <person name="Turgeon B."/>
            <person name="Goodwin S."/>
            <person name="Spatafora J."/>
            <person name="Crous P."/>
            <person name="Grigoriev I."/>
        </authorList>
    </citation>
    <scope>NUCLEOTIDE SEQUENCE</scope>
    <source>
        <strain evidence="3">CBS 161.51</strain>
    </source>
</reference>
<organism evidence="3 4">
    <name type="scientific">Clathrospora elynae</name>
    <dbReference type="NCBI Taxonomy" id="706981"/>
    <lineage>
        <taxon>Eukaryota</taxon>
        <taxon>Fungi</taxon>
        <taxon>Dikarya</taxon>
        <taxon>Ascomycota</taxon>
        <taxon>Pezizomycotina</taxon>
        <taxon>Dothideomycetes</taxon>
        <taxon>Pleosporomycetidae</taxon>
        <taxon>Pleosporales</taxon>
        <taxon>Diademaceae</taxon>
        <taxon>Clathrospora</taxon>
    </lineage>
</organism>
<evidence type="ECO:0000313" key="4">
    <source>
        <dbReference type="Proteomes" id="UP000800038"/>
    </source>
</evidence>
<proteinExistence type="predicted"/>
<name>A0A6A5S3U2_9PLEO</name>
<feature type="region of interest" description="Disordered" evidence="1">
    <location>
        <begin position="238"/>
        <end position="263"/>
    </location>
</feature>